<evidence type="ECO:0000313" key="1">
    <source>
        <dbReference type="EMBL" id="MFL2102772.1"/>
    </source>
</evidence>
<dbReference type="EMBL" id="JBGQQK010000013">
    <property type="protein sequence ID" value="MFL2102772.1"/>
    <property type="molecule type" value="Genomic_DNA"/>
</dbReference>
<reference evidence="1 2" key="1">
    <citation type="submission" date="2024-08" db="EMBL/GenBank/DDBJ databases">
        <authorList>
            <person name="Arias E."/>
        </authorList>
    </citation>
    <scope>NUCLEOTIDE SEQUENCE [LARGE SCALE GENOMIC DNA]</scope>
    <source>
        <strain evidence="1 2">FAM 24106</strain>
    </source>
</reference>
<dbReference type="Gene3D" id="3.60.21.10">
    <property type="match status" value="1"/>
</dbReference>
<accession>A0ABW8UN33</accession>
<gene>
    <name evidence="1" type="ORF">ACEN37_05835</name>
</gene>
<dbReference type="Proteomes" id="UP001625374">
    <property type="component" value="Unassembled WGS sequence"/>
</dbReference>
<protein>
    <recommendedName>
        <fullName evidence="3">Calcineurin-like phosphoesterase domain-containing protein</fullName>
    </recommendedName>
</protein>
<name>A0ABW8UN33_9LACT</name>
<comment type="caution">
    <text evidence="1">The sequence shown here is derived from an EMBL/GenBank/DDBJ whole genome shotgun (WGS) entry which is preliminary data.</text>
</comment>
<proteinExistence type="predicted"/>
<evidence type="ECO:0008006" key="3">
    <source>
        <dbReference type="Google" id="ProtNLM"/>
    </source>
</evidence>
<dbReference type="InterPro" id="IPR029052">
    <property type="entry name" value="Metallo-depent_PP-like"/>
</dbReference>
<keyword evidence="2" id="KW-1185">Reference proteome</keyword>
<sequence>MNEQLIENWNSIVTSPKDEVYILGDFLYRGTGEQANTILKQL</sequence>
<organism evidence="1 2">
    <name type="scientific">Marinilactibacillus psychrotolerans</name>
    <dbReference type="NCBI Taxonomy" id="191770"/>
    <lineage>
        <taxon>Bacteria</taxon>
        <taxon>Bacillati</taxon>
        <taxon>Bacillota</taxon>
        <taxon>Bacilli</taxon>
        <taxon>Lactobacillales</taxon>
        <taxon>Carnobacteriaceae</taxon>
        <taxon>Marinilactibacillus</taxon>
    </lineage>
</organism>
<dbReference type="RefSeq" id="WP_407142119.1">
    <property type="nucleotide sequence ID" value="NZ_JBGQQI010000010.1"/>
</dbReference>
<evidence type="ECO:0000313" key="2">
    <source>
        <dbReference type="Proteomes" id="UP001625374"/>
    </source>
</evidence>